<organism evidence="1 2">
    <name type="scientific">Halalkalicoccus tibetensis</name>
    <dbReference type="NCBI Taxonomy" id="175632"/>
    <lineage>
        <taxon>Archaea</taxon>
        <taxon>Methanobacteriati</taxon>
        <taxon>Methanobacteriota</taxon>
        <taxon>Stenosarchaea group</taxon>
        <taxon>Halobacteria</taxon>
        <taxon>Halobacteriales</taxon>
        <taxon>Halococcaceae</taxon>
        <taxon>Halalkalicoccus</taxon>
    </lineage>
</organism>
<dbReference type="Pfam" id="PF01917">
    <property type="entry name" value="Flagellin_arch-type"/>
    <property type="match status" value="1"/>
</dbReference>
<proteinExistence type="predicted"/>
<dbReference type="PANTHER" id="PTHR42200:SF2">
    <property type="entry name" value="ARCHAEAL FLAGELLA-RELATED PROTEIN F"/>
    <property type="match status" value="1"/>
</dbReference>
<dbReference type="PANTHER" id="PTHR42200">
    <property type="entry name" value="ARCHAEAL FLAGELLA-RELATED PROTEIN F-RELATED"/>
    <property type="match status" value="1"/>
</dbReference>
<dbReference type="RefSeq" id="WP_340603033.1">
    <property type="nucleotide sequence ID" value="NZ_JBBMXV010000001.1"/>
</dbReference>
<accession>A0ABD5V6G9</accession>
<dbReference type="InterPro" id="IPR002774">
    <property type="entry name" value="Flagellin_arc-type"/>
</dbReference>
<evidence type="ECO:0000313" key="2">
    <source>
        <dbReference type="Proteomes" id="UP001596312"/>
    </source>
</evidence>
<dbReference type="AlphaFoldDB" id="A0ABD5V6G9"/>
<sequence>MGFSVSGSTVIILIGCLIAFSAAFTVTVDSFDRVTTAQDEHADRLLDRQNTEIEIGDVQRDDATLTVHVTNTGSTALSIDRTDLLIDGGYTHAEHTITNGDTTTDDTDLWLPGDTLAFEAESGGDSVKVVTQHGVAATADVPDADTTEAT</sequence>
<reference evidence="1 2" key="1">
    <citation type="journal article" date="2019" name="Int. J. Syst. Evol. Microbiol.">
        <title>The Global Catalogue of Microorganisms (GCM) 10K type strain sequencing project: providing services to taxonomists for standard genome sequencing and annotation.</title>
        <authorList>
            <consortium name="The Broad Institute Genomics Platform"/>
            <consortium name="The Broad Institute Genome Sequencing Center for Infectious Disease"/>
            <person name="Wu L."/>
            <person name="Ma J."/>
        </authorList>
    </citation>
    <scope>NUCLEOTIDE SEQUENCE [LARGE SCALE GENOMIC DNA]</scope>
    <source>
        <strain evidence="1 2">CGMCC 1.3240</strain>
    </source>
</reference>
<dbReference type="EMBL" id="JBHSXQ010000001">
    <property type="protein sequence ID" value="MFC6904529.1"/>
    <property type="molecule type" value="Genomic_DNA"/>
</dbReference>
<comment type="caution">
    <text evidence="1">The sequence shown here is derived from an EMBL/GenBank/DDBJ whole genome shotgun (WGS) entry which is preliminary data.</text>
</comment>
<gene>
    <name evidence="1" type="ORF">ACFQGH_04880</name>
</gene>
<name>A0ABD5V6G9_9EURY</name>
<keyword evidence="2" id="KW-1185">Reference proteome</keyword>
<evidence type="ECO:0000313" key="1">
    <source>
        <dbReference type="EMBL" id="MFC6904529.1"/>
    </source>
</evidence>
<protein>
    <submittedName>
        <fullName evidence="1">Fla cluster protein flaF</fullName>
    </submittedName>
</protein>
<dbReference type="Proteomes" id="UP001596312">
    <property type="component" value="Unassembled WGS sequence"/>
</dbReference>